<name>A0A0X3PEL4_SCHSO</name>
<dbReference type="PANTHER" id="PTHR10826:SF1">
    <property type="entry name" value="COMPLEMENT COMPONENT 1 Q SUBCOMPONENT-BINDING PROTEIN, MITOCHONDRIAL"/>
    <property type="match status" value="1"/>
</dbReference>
<evidence type="ECO:0000256" key="1">
    <source>
        <dbReference type="ARBA" id="ARBA00005457"/>
    </source>
</evidence>
<reference evidence="2" key="1">
    <citation type="submission" date="2016-01" db="EMBL/GenBank/DDBJ databases">
        <title>Reference transcriptome for the parasite Schistocephalus solidus: insights into the molecular evolution of parasitism.</title>
        <authorList>
            <person name="Hebert F.O."/>
            <person name="Grambauer S."/>
            <person name="Barber I."/>
            <person name="Landry C.R."/>
            <person name="Aubin-Horth N."/>
        </authorList>
    </citation>
    <scope>NUCLEOTIDE SEQUENCE</scope>
</reference>
<dbReference type="PANTHER" id="PTHR10826">
    <property type="entry name" value="COMPLEMENT COMPONENT 1"/>
    <property type="match status" value="1"/>
</dbReference>
<dbReference type="GO" id="GO:0042256">
    <property type="term" value="P:cytosolic ribosome assembly"/>
    <property type="evidence" value="ECO:0007669"/>
    <property type="project" value="TreeGrafter"/>
</dbReference>
<protein>
    <submittedName>
        <fullName evidence="2">Complement component 1 Q subcomponent-binding protein</fullName>
    </submittedName>
</protein>
<dbReference type="SUPFAM" id="SSF54529">
    <property type="entry name" value="Mitochondrial glycoprotein MAM33-like"/>
    <property type="match status" value="1"/>
</dbReference>
<dbReference type="InterPro" id="IPR003428">
    <property type="entry name" value="MAM33"/>
</dbReference>
<sequence>TICDFPSSRHFSLENSALREKCKGATYCLILSQLTLTRSVKPILVLVSRFTCTPSNRGMFRAIPRSLKVLGSFIRTPNVLSTSRPLSYTLFRSTVPTFGQNSRLFSSQVDRQFSEILTEEIKQETESALNSRPPNGFSVSKHETTQVFLEKSYPDGVILEVEMDLAGSIAPEDIDETDDPVKESNGPLDARPEFKIRLKKPSGRSVLFHCSFPSKYSEDVSPGSEQKSNLPTFSVDMVEMERLPGYFVYTDLFDDNLYEHTVRLLTDRGIDSDFQRQLQDFATSEEHKLYTSFLEEFKSYCKE</sequence>
<organism evidence="2">
    <name type="scientific">Schistocephalus solidus</name>
    <name type="common">Tapeworm</name>
    <dbReference type="NCBI Taxonomy" id="70667"/>
    <lineage>
        <taxon>Eukaryota</taxon>
        <taxon>Metazoa</taxon>
        <taxon>Spiralia</taxon>
        <taxon>Lophotrochozoa</taxon>
        <taxon>Platyhelminthes</taxon>
        <taxon>Cestoda</taxon>
        <taxon>Eucestoda</taxon>
        <taxon>Diphyllobothriidea</taxon>
        <taxon>Diphyllobothriidae</taxon>
        <taxon>Schistocephalus</taxon>
    </lineage>
</organism>
<dbReference type="Gene3D" id="3.10.280.10">
    <property type="entry name" value="Mitochondrial glycoprotein"/>
    <property type="match status" value="1"/>
</dbReference>
<dbReference type="Pfam" id="PF02330">
    <property type="entry name" value="MAM33"/>
    <property type="match status" value="1"/>
</dbReference>
<comment type="similarity">
    <text evidence="1">Belongs to the MAM33 family.</text>
</comment>
<accession>A0A0X3PEL4</accession>
<feature type="non-terminal residue" evidence="2">
    <location>
        <position position="1"/>
    </location>
</feature>
<dbReference type="InterPro" id="IPR036561">
    <property type="entry name" value="MAM33_sf"/>
</dbReference>
<dbReference type="AlphaFoldDB" id="A0A0X3PEL4"/>
<dbReference type="EMBL" id="GEEE01013485">
    <property type="protein sequence ID" value="JAP49740.1"/>
    <property type="molecule type" value="Transcribed_RNA"/>
</dbReference>
<proteinExistence type="inferred from homology"/>
<gene>
    <name evidence="2" type="primary">C1QBP</name>
    <name evidence="2" type="ORF">TR97840</name>
</gene>
<evidence type="ECO:0000313" key="2">
    <source>
        <dbReference type="EMBL" id="JAP49740.1"/>
    </source>
</evidence>
<dbReference type="GO" id="GO:0005759">
    <property type="term" value="C:mitochondrial matrix"/>
    <property type="evidence" value="ECO:0007669"/>
    <property type="project" value="InterPro"/>
</dbReference>